<dbReference type="GO" id="GO:0019898">
    <property type="term" value="C:extrinsic component of membrane"/>
    <property type="evidence" value="ECO:0007669"/>
    <property type="project" value="InterPro"/>
</dbReference>
<accession>A0A1Y5ILY0</accession>
<dbReference type="GO" id="GO:0005509">
    <property type="term" value="F:calcium ion binding"/>
    <property type="evidence" value="ECO:0007669"/>
    <property type="project" value="InterPro"/>
</dbReference>
<dbReference type="Proteomes" id="UP000195557">
    <property type="component" value="Unassembled WGS sequence"/>
</dbReference>
<dbReference type="AlphaFoldDB" id="A0A1Y5ILY0"/>
<dbReference type="PANTHER" id="PTHR31407:SF7">
    <property type="entry name" value="PSBP DOMAIN-CONTAINING PROTEIN 5, CHLOROPLASTIC"/>
    <property type="match status" value="1"/>
</dbReference>
<reference evidence="2" key="1">
    <citation type="submission" date="2017-04" db="EMBL/GenBank/DDBJ databases">
        <title>Population genomics of picophytoplankton unveils novel chromosome hypervariability.</title>
        <authorList>
            <consortium name="DOE Joint Genome Institute"/>
            <person name="Blanc-Mathieu R."/>
            <person name="Krasovec M."/>
            <person name="Hebrard M."/>
            <person name="Yau S."/>
            <person name="Desgranges E."/>
            <person name="Martin J."/>
            <person name="Schackwitz W."/>
            <person name="Kuo A."/>
            <person name="Salin G."/>
            <person name="Donnadieu C."/>
            <person name="Desdevises Y."/>
            <person name="Sanchez-Ferandin S."/>
            <person name="Moreau H."/>
            <person name="Rivals E."/>
            <person name="Grigoriev I.V."/>
            <person name="Grimsley N."/>
            <person name="Eyre-Walker A."/>
            <person name="Piganeau G."/>
        </authorList>
    </citation>
    <scope>NUCLEOTIDE SEQUENCE [LARGE SCALE GENOMIC DNA]</scope>
    <source>
        <strain evidence="2">RCC 1115</strain>
    </source>
</reference>
<dbReference type="InterPro" id="IPR002683">
    <property type="entry name" value="PsbP_C"/>
</dbReference>
<dbReference type="SUPFAM" id="SSF55724">
    <property type="entry name" value="Mog1p/PsbP-like"/>
    <property type="match status" value="1"/>
</dbReference>
<feature type="domain" description="PsbP C-terminal" evidence="1">
    <location>
        <begin position="59"/>
        <end position="177"/>
    </location>
</feature>
<feature type="non-terminal residue" evidence="2">
    <location>
        <position position="183"/>
    </location>
</feature>
<evidence type="ECO:0000313" key="2">
    <source>
        <dbReference type="EMBL" id="OUS49184.1"/>
    </source>
</evidence>
<gene>
    <name evidence="2" type="ORF">BE221DRAFT_54245</name>
</gene>
<sequence length="183" mass="20445">AYEFEYATEAESGKPIGWATSRERDTYSSAEPMSPNARQRIVYELLSFKGPLTTVVSLSPTPPALESRPTKDWTAKQVANAVLADKATGRVASGQRVSLAEVDNAVTETIDGNKYYYYEYISQGSPNLREPEATTFRHSFGVTVERDGYLYTLSTSAPEIYWDELSRGFDESIKSFRLTTPNK</sequence>
<dbReference type="EMBL" id="KZ155771">
    <property type="protein sequence ID" value="OUS49184.1"/>
    <property type="molecule type" value="Genomic_DNA"/>
</dbReference>
<dbReference type="InterPro" id="IPR016123">
    <property type="entry name" value="Mog1/PsbP_a/b/a-sand"/>
</dbReference>
<protein>
    <recommendedName>
        <fullName evidence="1">PsbP C-terminal domain-containing protein</fullName>
    </recommendedName>
</protein>
<dbReference type="Pfam" id="PF01789">
    <property type="entry name" value="PsbP"/>
    <property type="match status" value="1"/>
</dbReference>
<dbReference type="eggNOG" id="ENOG502QTGE">
    <property type="taxonomic scope" value="Eukaryota"/>
</dbReference>
<name>A0A1Y5ILY0_OSTTA</name>
<organism evidence="2">
    <name type="scientific">Ostreococcus tauri</name>
    <name type="common">Marine green alga</name>
    <dbReference type="NCBI Taxonomy" id="70448"/>
    <lineage>
        <taxon>Eukaryota</taxon>
        <taxon>Viridiplantae</taxon>
        <taxon>Chlorophyta</taxon>
        <taxon>Mamiellophyceae</taxon>
        <taxon>Mamiellales</taxon>
        <taxon>Bathycoccaceae</taxon>
        <taxon>Ostreococcus</taxon>
    </lineage>
</organism>
<proteinExistence type="predicted"/>
<dbReference type="GO" id="GO:0009654">
    <property type="term" value="C:photosystem II oxygen evolving complex"/>
    <property type="evidence" value="ECO:0007669"/>
    <property type="project" value="InterPro"/>
</dbReference>
<dbReference type="PANTHER" id="PTHR31407">
    <property type="match status" value="1"/>
</dbReference>
<dbReference type="GO" id="GO:0015979">
    <property type="term" value="P:photosynthesis"/>
    <property type="evidence" value="ECO:0007669"/>
    <property type="project" value="InterPro"/>
</dbReference>
<dbReference type="Gene3D" id="3.40.1000.10">
    <property type="entry name" value="Mog1/PsbP, alpha/beta/alpha sandwich"/>
    <property type="match status" value="1"/>
</dbReference>
<evidence type="ECO:0000259" key="1">
    <source>
        <dbReference type="Pfam" id="PF01789"/>
    </source>
</evidence>
<feature type="non-terminal residue" evidence="2">
    <location>
        <position position="1"/>
    </location>
</feature>